<organism evidence="6 7">
    <name type="scientific">Sporolactobacillus spathodeae</name>
    <dbReference type="NCBI Taxonomy" id="1465502"/>
    <lineage>
        <taxon>Bacteria</taxon>
        <taxon>Bacillati</taxon>
        <taxon>Bacillota</taxon>
        <taxon>Bacilli</taxon>
        <taxon>Bacillales</taxon>
        <taxon>Sporolactobacillaceae</taxon>
        <taxon>Sporolactobacillus</taxon>
    </lineage>
</organism>
<dbReference type="InterPro" id="IPR041612">
    <property type="entry name" value="YfiR_C"/>
</dbReference>
<dbReference type="PRINTS" id="PR00455">
    <property type="entry name" value="HTHTETR"/>
</dbReference>
<evidence type="ECO:0000256" key="2">
    <source>
        <dbReference type="ARBA" id="ARBA00023125"/>
    </source>
</evidence>
<keyword evidence="2 4" id="KW-0238">DNA-binding</keyword>
<gene>
    <name evidence="6" type="ORF">JOC27_002124</name>
</gene>
<dbReference type="Pfam" id="PF00440">
    <property type="entry name" value="TetR_N"/>
    <property type="match status" value="1"/>
</dbReference>
<dbReference type="EMBL" id="JAFBEV010000021">
    <property type="protein sequence ID" value="MBM7658662.1"/>
    <property type="molecule type" value="Genomic_DNA"/>
</dbReference>
<keyword evidence="1" id="KW-0805">Transcription regulation</keyword>
<dbReference type="PROSITE" id="PS50977">
    <property type="entry name" value="HTH_TETR_2"/>
    <property type="match status" value="1"/>
</dbReference>
<feature type="DNA-binding region" description="H-T-H motif" evidence="4">
    <location>
        <begin position="33"/>
        <end position="52"/>
    </location>
</feature>
<evidence type="ECO:0000256" key="1">
    <source>
        <dbReference type="ARBA" id="ARBA00023015"/>
    </source>
</evidence>
<dbReference type="RefSeq" id="WP_205007218.1">
    <property type="nucleotide sequence ID" value="NZ_CBCRXA010000021.1"/>
</dbReference>
<dbReference type="InterPro" id="IPR001647">
    <property type="entry name" value="HTH_TetR"/>
</dbReference>
<dbReference type="Pfam" id="PF17922">
    <property type="entry name" value="TetR_C_17"/>
    <property type="match status" value="1"/>
</dbReference>
<dbReference type="SUPFAM" id="SSF46689">
    <property type="entry name" value="Homeodomain-like"/>
    <property type="match status" value="1"/>
</dbReference>
<feature type="domain" description="HTH tetR-type" evidence="5">
    <location>
        <begin position="10"/>
        <end position="70"/>
    </location>
</feature>
<dbReference type="Proteomes" id="UP000823201">
    <property type="component" value="Unassembled WGS sequence"/>
</dbReference>
<reference evidence="6 7" key="1">
    <citation type="submission" date="2021-01" db="EMBL/GenBank/DDBJ databases">
        <title>Genomic Encyclopedia of Type Strains, Phase IV (KMG-IV): sequencing the most valuable type-strain genomes for metagenomic binning, comparative biology and taxonomic classification.</title>
        <authorList>
            <person name="Goeker M."/>
        </authorList>
    </citation>
    <scope>NUCLEOTIDE SEQUENCE [LARGE SCALE GENOMIC DNA]</scope>
    <source>
        <strain evidence="6 7">DSM 100968</strain>
    </source>
</reference>
<dbReference type="PANTHER" id="PTHR47506">
    <property type="entry name" value="TRANSCRIPTIONAL REGULATORY PROTEIN"/>
    <property type="match status" value="1"/>
</dbReference>
<evidence type="ECO:0000313" key="6">
    <source>
        <dbReference type="EMBL" id="MBM7658662.1"/>
    </source>
</evidence>
<sequence>MPKVPKEYLEKQKNNILDAALHVFLQKGFELATMTDVVEASGFSRGGVYRYFSSTEEMMHAILERDLDAGNEYIMNLINEYNNMWDALNRYIEEVEKNIDTSSKVGMMIYEYFITGWRNETRKVYLQKRYQRGHASLVRLFEKGVKCGDFKPTQSIETIASFIMNVFDGLYLEANLTDDDTINVKGQLSAVRYYLKNTLQIT</sequence>
<keyword evidence="7" id="KW-1185">Reference proteome</keyword>
<accession>A0ABS2QCJ4</accession>
<evidence type="ECO:0000259" key="5">
    <source>
        <dbReference type="PROSITE" id="PS50977"/>
    </source>
</evidence>
<dbReference type="PANTHER" id="PTHR47506:SF6">
    <property type="entry name" value="HTH-TYPE TRANSCRIPTIONAL REPRESSOR NEMR"/>
    <property type="match status" value="1"/>
</dbReference>
<keyword evidence="3" id="KW-0804">Transcription</keyword>
<comment type="caution">
    <text evidence="6">The sequence shown here is derived from an EMBL/GenBank/DDBJ whole genome shotgun (WGS) entry which is preliminary data.</text>
</comment>
<proteinExistence type="predicted"/>
<dbReference type="InterPro" id="IPR009057">
    <property type="entry name" value="Homeodomain-like_sf"/>
</dbReference>
<dbReference type="Gene3D" id="1.10.10.60">
    <property type="entry name" value="Homeodomain-like"/>
    <property type="match status" value="1"/>
</dbReference>
<protein>
    <submittedName>
        <fullName evidence="6">AcrR family transcriptional regulator</fullName>
    </submittedName>
</protein>
<dbReference type="InterPro" id="IPR036271">
    <property type="entry name" value="Tet_transcr_reg_TetR-rel_C_sf"/>
</dbReference>
<evidence type="ECO:0000256" key="4">
    <source>
        <dbReference type="PROSITE-ProRule" id="PRU00335"/>
    </source>
</evidence>
<dbReference type="SUPFAM" id="SSF48498">
    <property type="entry name" value="Tetracyclin repressor-like, C-terminal domain"/>
    <property type="match status" value="1"/>
</dbReference>
<dbReference type="Gene3D" id="1.10.357.10">
    <property type="entry name" value="Tetracycline Repressor, domain 2"/>
    <property type="match status" value="1"/>
</dbReference>
<evidence type="ECO:0000256" key="3">
    <source>
        <dbReference type="ARBA" id="ARBA00023163"/>
    </source>
</evidence>
<name>A0ABS2QCJ4_9BACL</name>
<evidence type="ECO:0000313" key="7">
    <source>
        <dbReference type="Proteomes" id="UP000823201"/>
    </source>
</evidence>